<keyword evidence="3" id="KW-1185">Reference proteome</keyword>
<gene>
    <name evidence="2" type="ORF">CNX65_18380</name>
</gene>
<name>A0A290Z7L0_9PSEU</name>
<evidence type="ECO:0000259" key="1">
    <source>
        <dbReference type="Pfam" id="PF00550"/>
    </source>
</evidence>
<accession>A0A290Z7L0</accession>
<dbReference type="SUPFAM" id="SSF47336">
    <property type="entry name" value="ACP-like"/>
    <property type="match status" value="1"/>
</dbReference>
<reference evidence="2" key="1">
    <citation type="submission" date="2017-09" db="EMBL/GenBank/DDBJ databases">
        <title>Complete Genome Sequence of ansamitocin-producing Bacterium Actinosynnema pretiosum X47.</title>
        <authorList>
            <person name="Cao G."/>
            <person name="Zong G."/>
            <person name="Zhong C."/>
            <person name="Fu J."/>
        </authorList>
    </citation>
    <scope>NUCLEOTIDE SEQUENCE [LARGE SCALE GENOMIC DNA]</scope>
    <source>
        <strain evidence="2">X47</strain>
    </source>
</reference>
<dbReference type="AlphaFoldDB" id="A0A290Z7L0"/>
<dbReference type="EMBL" id="CP023445">
    <property type="protein sequence ID" value="ATE55010.1"/>
    <property type="molecule type" value="Genomic_DNA"/>
</dbReference>
<dbReference type="Proteomes" id="UP000218505">
    <property type="component" value="Chromosome"/>
</dbReference>
<evidence type="ECO:0000313" key="3">
    <source>
        <dbReference type="Proteomes" id="UP000218505"/>
    </source>
</evidence>
<dbReference type="InterPro" id="IPR009081">
    <property type="entry name" value="PP-bd_ACP"/>
</dbReference>
<dbReference type="Gene3D" id="1.10.1200.10">
    <property type="entry name" value="ACP-like"/>
    <property type="match status" value="1"/>
</dbReference>
<dbReference type="InterPro" id="IPR036736">
    <property type="entry name" value="ACP-like_sf"/>
</dbReference>
<dbReference type="RefSeq" id="WP_096494704.1">
    <property type="nucleotide sequence ID" value="NZ_CP023445.1"/>
</dbReference>
<organism evidence="2 3">
    <name type="scientific">Actinosynnema pretiosum</name>
    <dbReference type="NCBI Taxonomy" id="42197"/>
    <lineage>
        <taxon>Bacteria</taxon>
        <taxon>Bacillati</taxon>
        <taxon>Actinomycetota</taxon>
        <taxon>Actinomycetes</taxon>
        <taxon>Pseudonocardiales</taxon>
        <taxon>Pseudonocardiaceae</taxon>
        <taxon>Actinosynnema</taxon>
    </lineage>
</organism>
<protein>
    <recommendedName>
        <fullName evidence="1">Carrier domain-containing protein</fullName>
    </recommendedName>
</protein>
<feature type="domain" description="Carrier" evidence="1">
    <location>
        <begin position="4"/>
        <end position="66"/>
    </location>
</feature>
<sequence>MTALVPLVAGILGVAESDVDDTTGAATTAHWTSLRHVQIVVAVQDAYGVRIAAREARRCRSVGALRAVLAEKGVEL</sequence>
<proteinExistence type="predicted"/>
<evidence type="ECO:0000313" key="2">
    <source>
        <dbReference type="EMBL" id="ATE55010.1"/>
    </source>
</evidence>
<dbReference type="KEGG" id="apre:CNX65_18380"/>
<dbReference type="Pfam" id="PF00550">
    <property type="entry name" value="PP-binding"/>
    <property type="match status" value="1"/>
</dbReference>